<evidence type="ECO:0000256" key="9">
    <source>
        <dbReference type="ARBA" id="ARBA00061394"/>
    </source>
</evidence>
<dbReference type="PRINTS" id="PR00237">
    <property type="entry name" value="GPCRRHODOPSN"/>
</dbReference>
<dbReference type="PROSITE" id="PS50262">
    <property type="entry name" value="G_PROTEIN_RECEP_F1_2"/>
    <property type="match status" value="1"/>
</dbReference>
<comment type="similarity">
    <text evidence="9">Belongs to the G-protein coupled receptor 1 family. Mas subfamily.</text>
</comment>
<sequence>MEKSPDSCSEFYNGTEGRHPNIPASAHLEEILSYLLILLGFPGIIGNGIVIRHLAFKMKRNSVTVYILNLALADSGTLVFLFLAGIQYLISKEFLIELTEGFIWTYCIGQLLLTVISFDRCLSLFFPIWYEYHQSTYLSTTVCVIIWINSFFIYAFNYALFGFAWFPPLYHILICTSVCVPLMVVSSLALFIKGYLKSHMKRQGKLLTAILLALFFFLVFSFSLIAIYIINVISSRKCLSFIPYGYLYACLNSSIKPPIYFLLGRKKEHENTCNLQISLQRLFEEEEEEKNEKHPEVQVVSQLQYAHESEKEIFMFL</sequence>
<accession>A0AAW1BMG9</accession>
<evidence type="ECO:0000256" key="4">
    <source>
        <dbReference type="ARBA" id="ARBA00022989"/>
    </source>
</evidence>
<keyword evidence="14" id="KW-1185">Reference proteome</keyword>
<reference evidence="13 14" key="1">
    <citation type="journal article" date="2024" name="Proc. Natl. Acad. Sci. U.S.A.">
        <title>The genetic regulatory architecture and epigenomic basis for age-related changes in rattlesnake venom.</title>
        <authorList>
            <person name="Hogan M.P."/>
            <person name="Holding M.L."/>
            <person name="Nystrom G.S."/>
            <person name="Colston T.J."/>
            <person name="Bartlett D.A."/>
            <person name="Mason A.J."/>
            <person name="Ellsworth S.A."/>
            <person name="Rautsaw R.M."/>
            <person name="Lawrence K.C."/>
            <person name="Strickland J.L."/>
            <person name="He B."/>
            <person name="Fraser P."/>
            <person name="Margres M.J."/>
            <person name="Gilbert D.M."/>
            <person name="Gibbs H.L."/>
            <person name="Parkinson C.L."/>
            <person name="Rokyta D.R."/>
        </authorList>
    </citation>
    <scope>NUCLEOTIDE SEQUENCE [LARGE SCALE GENOMIC DNA]</scope>
    <source>
        <strain evidence="13">DRR0105</strain>
    </source>
</reference>
<keyword evidence="4 11" id="KW-1133">Transmembrane helix</keyword>
<evidence type="ECO:0000256" key="2">
    <source>
        <dbReference type="ARBA" id="ARBA00022475"/>
    </source>
</evidence>
<keyword evidence="3 10" id="KW-0812">Transmembrane</keyword>
<dbReference type="PROSITE" id="PS00237">
    <property type="entry name" value="G_PROTEIN_RECEP_F1_1"/>
    <property type="match status" value="1"/>
</dbReference>
<evidence type="ECO:0000313" key="14">
    <source>
        <dbReference type="Proteomes" id="UP001474421"/>
    </source>
</evidence>
<keyword evidence="6 11" id="KW-0472">Membrane</keyword>
<evidence type="ECO:0000256" key="10">
    <source>
        <dbReference type="RuleBase" id="RU000688"/>
    </source>
</evidence>
<feature type="domain" description="G-protein coupled receptors family 1 profile" evidence="12">
    <location>
        <begin position="46"/>
        <end position="317"/>
    </location>
</feature>
<dbReference type="PANTHER" id="PTHR11334">
    <property type="entry name" value="MAS-RELATED G-PROTEIN COUPLED RECEPTOR"/>
    <property type="match status" value="1"/>
</dbReference>
<dbReference type="InterPro" id="IPR026234">
    <property type="entry name" value="MRGPCRFAMILY"/>
</dbReference>
<gene>
    <name evidence="13" type="ORF">NXF25_007798</name>
</gene>
<evidence type="ECO:0000256" key="1">
    <source>
        <dbReference type="ARBA" id="ARBA00004651"/>
    </source>
</evidence>
<evidence type="ECO:0000256" key="5">
    <source>
        <dbReference type="ARBA" id="ARBA00023040"/>
    </source>
</evidence>
<dbReference type="InterPro" id="IPR000276">
    <property type="entry name" value="GPCR_Rhodpsn"/>
</dbReference>
<evidence type="ECO:0000256" key="3">
    <source>
        <dbReference type="ARBA" id="ARBA00022692"/>
    </source>
</evidence>
<evidence type="ECO:0000259" key="12">
    <source>
        <dbReference type="PROSITE" id="PS50262"/>
    </source>
</evidence>
<protein>
    <submittedName>
        <fullName evidence="13">MAS1: Proto-oncogene Mas</fullName>
    </submittedName>
</protein>
<keyword evidence="2" id="KW-1003">Cell membrane</keyword>
<dbReference type="PRINTS" id="PR02108">
    <property type="entry name" value="MRGPCRFAMILY"/>
</dbReference>
<feature type="transmembrane region" description="Helical" evidence="11">
    <location>
        <begin position="137"/>
        <end position="157"/>
    </location>
</feature>
<dbReference type="Pfam" id="PF00001">
    <property type="entry name" value="7tm_1"/>
    <property type="match status" value="1"/>
</dbReference>
<feature type="transmembrane region" description="Helical" evidence="11">
    <location>
        <begin position="204"/>
        <end position="230"/>
    </location>
</feature>
<comment type="subcellular location">
    <subcellularLocation>
        <location evidence="1">Cell membrane</location>
        <topology evidence="1">Multi-pass membrane protein</topology>
    </subcellularLocation>
</comment>
<organism evidence="13 14">
    <name type="scientific">Crotalus adamanteus</name>
    <name type="common">Eastern diamondback rattlesnake</name>
    <dbReference type="NCBI Taxonomy" id="8729"/>
    <lineage>
        <taxon>Eukaryota</taxon>
        <taxon>Metazoa</taxon>
        <taxon>Chordata</taxon>
        <taxon>Craniata</taxon>
        <taxon>Vertebrata</taxon>
        <taxon>Euteleostomi</taxon>
        <taxon>Lepidosauria</taxon>
        <taxon>Squamata</taxon>
        <taxon>Bifurcata</taxon>
        <taxon>Unidentata</taxon>
        <taxon>Episquamata</taxon>
        <taxon>Toxicofera</taxon>
        <taxon>Serpentes</taxon>
        <taxon>Colubroidea</taxon>
        <taxon>Viperidae</taxon>
        <taxon>Crotalinae</taxon>
        <taxon>Crotalus</taxon>
    </lineage>
</organism>
<dbReference type="Gene3D" id="1.20.1070.10">
    <property type="entry name" value="Rhodopsin 7-helix transmembrane proteins"/>
    <property type="match status" value="1"/>
</dbReference>
<proteinExistence type="inferred from homology"/>
<feature type="transmembrane region" description="Helical" evidence="11">
    <location>
        <begin position="31"/>
        <end position="51"/>
    </location>
</feature>
<feature type="transmembrane region" description="Helical" evidence="11">
    <location>
        <begin position="63"/>
        <end position="90"/>
    </location>
</feature>
<comment type="caution">
    <text evidence="13">The sequence shown here is derived from an EMBL/GenBank/DDBJ whole genome shotgun (WGS) entry which is preliminary data.</text>
</comment>
<dbReference type="FunFam" id="1.20.1070.10:FF:000193">
    <property type="entry name" value="Mas-related G-protein coupled receptor member E"/>
    <property type="match status" value="1"/>
</dbReference>
<keyword evidence="7 10" id="KW-0675">Receptor</keyword>
<dbReference type="GO" id="GO:0004930">
    <property type="term" value="F:G protein-coupled receptor activity"/>
    <property type="evidence" value="ECO:0007669"/>
    <property type="project" value="UniProtKB-KW"/>
</dbReference>
<feature type="transmembrane region" description="Helical" evidence="11">
    <location>
        <begin position="169"/>
        <end position="192"/>
    </location>
</feature>
<dbReference type="GO" id="GO:0005886">
    <property type="term" value="C:plasma membrane"/>
    <property type="evidence" value="ECO:0007669"/>
    <property type="project" value="UniProtKB-SubCell"/>
</dbReference>
<evidence type="ECO:0000313" key="13">
    <source>
        <dbReference type="EMBL" id="KAK9402971.1"/>
    </source>
</evidence>
<dbReference type="PANTHER" id="PTHR11334:SF69">
    <property type="entry name" value="G-PROTEIN COUPLED RECEPTORS FAMILY 1 PROFILE DOMAIN-CONTAINING PROTEIN"/>
    <property type="match status" value="1"/>
</dbReference>
<evidence type="ECO:0000256" key="11">
    <source>
        <dbReference type="SAM" id="Phobius"/>
    </source>
</evidence>
<dbReference type="EMBL" id="JAOTOJ010000003">
    <property type="protein sequence ID" value="KAK9402971.1"/>
    <property type="molecule type" value="Genomic_DNA"/>
</dbReference>
<keyword evidence="8 10" id="KW-0807">Transducer</keyword>
<feature type="transmembrane region" description="Helical" evidence="11">
    <location>
        <begin position="102"/>
        <end position="130"/>
    </location>
</feature>
<evidence type="ECO:0000256" key="6">
    <source>
        <dbReference type="ARBA" id="ARBA00023136"/>
    </source>
</evidence>
<keyword evidence="5 10" id="KW-0297">G-protein coupled receptor</keyword>
<dbReference type="AlphaFoldDB" id="A0AAW1BMG9"/>
<evidence type="ECO:0000256" key="8">
    <source>
        <dbReference type="ARBA" id="ARBA00023224"/>
    </source>
</evidence>
<name>A0AAW1BMG9_CROAD</name>
<dbReference type="InterPro" id="IPR017452">
    <property type="entry name" value="GPCR_Rhodpsn_7TM"/>
</dbReference>
<dbReference type="SUPFAM" id="SSF81321">
    <property type="entry name" value="Family A G protein-coupled receptor-like"/>
    <property type="match status" value="1"/>
</dbReference>
<dbReference type="Proteomes" id="UP001474421">
    <property type="component" value="Unassembled WGS sequence"/>
</dbReference>
<evidence type="ECO:0000256" key="7">
    <source>
        <dbReference type="ARBA" id="ARBA00023170"/>
    </source>
</evidence>